<dbReference type="AlphaFoldDB" id="A0A928VS77"/>
<keyword evidence="1" id="KW-0472">Membrane</keyword>
<sequence>MTPTPASLPQTPDLRQSRRSLIPRSLRQFRLKSLKSLFWWLRVLHPWSSFGLIAMWWVIDRDRRIEHQVRLQRLFFDRVNFRDIEISMSDFIRPELWLL</sequence>
<accession>A0A928VS77</accession>
<evidence type="ECO:0000256" key="1">
    <source>
        <dbReference type="SAM" id="Phobius"/>
    </source>
</evidence>
<reference evidence="2" key="1">
    <citation type="submission" date="2020-10" db="EMBL/GenBank/DDBJ databases">
        <authorList>
            <person name="Castelo-Branco R."/>
            <person name="Eusebio N."/>
            <person name="Adriana R."/>
            <person name="Vieira A."/>
            <person name="Brugerolle De Fraissinette N."/>
            <person name="Rezende De Castro R."/>
            <person name="Schneider M.P."/>
            <person name="Vasconcelos V."/>
            <person name="Leao P.N."/>
        </authorList>
    </citation>
    <scope>NUCLEOTIDE SEQUENCE</scope>
    <source>
        <strain evidence="2">LEGE 11480</strain>
    </source>
</reference>
<organism evidence="2 3">
    <name type="scientific">Romeriopsis navalis LEGE 11480</name>
    <dbReference type="NCBI Taxonomy" id="2777977"/>
    <lineage>
        <taxon>Bacteria</taxon>
        <taxon>Bacillati</taxon>
        <taxon>Cyanobacteriota</taxon>
        <taxon>Cyanophyceae</taxon>
        <taxon>Leptolyngbyales</taxon>
        <taxon>Leptolyngbyaceae</taxon>
        <taxon>Romeriopsis</taxon>
        <taxon>Romeriopsis navalis</taxon>
    </lineage>
</organism>
<keyword evidence="1" id="KW-1133">Transmembrane helix</keyword>
<feature type="transmembrane region" description="Helical" evidence="1">
    <location>
        <begin position="37"/>
        <end position="59"/>
    </location>
</feature>
<keyword evidence="3" id="KW-1185">Reference proteome</keyword>
<proteinExistence type="predicted"/>
<dbReference type="Proteomes" id="UP000625316">
    <property type="component" value="Unassembled WGS sequence"/>
</dbReference>
<gene>
    <name evidence="2" type="ORF">IQ266_19985</name>
</gene>
<dbReference type="RefSeq" id="WP_264326847.1">
    <property type="nucleotide sequence ID" value="NZ_JADEXQ010000085.1"/>
</dbReference>
<comment type="caution">
    <text evidence="2">The sequence shown here is derived from an EMBL/GenBank/DDBJ whole genome shotgun (WGS) entry which is preliminary data.</text>
</comment>
<dbReference type="EMBL" id="JADEXQ010000085">
    <property type="protein sequence ID" value="MBE9032021.1"/>
    <property type="molecule type" value="Genomic_DNA"/>
</dbReference>
<name>A0A928VS77_9CYAN</name>
<keyword evidence="1" id="KW-0812">Transmembrane</keyword>
<protein>
    <submittedName>
        <fullName evidence="2">Uncharacterized protein</fullName>
    </submittedName>
</protein>
<evidence type="ECO:0000313" key="2">
    <source>
        <dbReference type="EMBL" id="MBE9032021.1"/>
    </source>
</evidence>
<evidence type="ECO:0000313" key="3">
    <source>
        <dbReference type="Proteomes" id="UP000625316"/>
    </source>
</evidence>